<gene>
    <name evidence="2" type="ORF">BDV98DRAFT_9852</name>
</gene>
<keyword evidence="3" id="KW-1185">Reference proteome</keyword>
<evidence type="ECO:0000313" key="3">
    <source>
        <dbReference type="Proteomes" id="UP000305067"/>
    </source>
</evidence>
<protein>
    <submittedName>
        <fullName evidence="2">Uncharacterized protein</fullName>
    </submittedName>
</protein>
<name>A0A5C3QYM2_9AGAR</name>
<evidence type="ECO:0000256" key="1">
    <source>
        <dbReference type="SAM" id="MobiDB-lite"/>
    </source>
</evidence>
<evidence type="ECO:0000313" key="2">
    <source>
        <dbReference type="EMBL" id="TFL07105.1"/>
    </source>
</evidence>
<sequence>MILQVTGSKRVFVSAKGLHHLLLVSTSANPSVSASQSTSKNKAGPCMCSMCCRARREESTRGLLPELSSQHDILPIRHNHTASEQDWLPLAGSLDIDGANGERDVQQVAYPNANTQVSRGSTFHLTLGPCSCGMCRRKDKRSSQVLLFDQHPDPQRNCSPWPRDKKHEKQANHTALDGHE</sequence>
<dbReference type="Proteomes" id="UP000305067">
    <property type="component" value="Unassembled WGS sequence"/>
</dbReference>
<accession>A0A5C3QYM2</accession>
<dbReference type="EMBL" id="ML178814">
    <property type="protein sequence ID" value="TFL07105.1"/>
    <property type="molecule type" value="Genomic_DNA"/>
</dbReference>
<proteinExistence type="predicted"/>
<organism evidence="2 3">
    <name type="scientific">Pterulicium gracile</name>
    <dbReference type="NCBI Taxonomy" id="1884261"/>
    <lineage>
        <taxon>Eukaryota</taxon>
        <taxon>Fungi</taxon>
        <taxon>Dikarya</taxon>
        <taxon>Basidiomycota</taxon>
        <taxon>Agaricomycotina</taxon>
        <taxon>Agaricomycetes</taxon>
        <taxon>Agaricomycetidae</taxon>
        <taxon>Agaricales</taxon>
        <taxon>Pleurotineae</taxon>
        <taxon>Pterulaceae</taxon>
        <taxon>Pterulicium</taxon>
    </lineage>
</organism>
<feature type="compositionally biased region" description="Basic and acidic residues" evidence="1">
    <location>
        <begin position="162"/>
        <end position="180"/>
    </location>
</feature>
<reference evidence="2 3" key="1">
    <citation type="journal article" date="2019" name="Nat. Ecol. Evol.">
        <title>Megaphylogeny resolves global patterns of mushroom evolution.</title>
        <authorList>
            <person name="Varga T."/>
            <person name="Krizsan K."/>
            <person name="Foldi C."/>
            <person name="Dima B."/>
            <person name="Sanchez-Garcia M."/>
            <person name="Sanchez-Ramirez S."/>
            <person name="Szollosi G.J."/>
            <person name="Szarkandi J.G."/>
            <person name="Papp V."/>
            <person name="Albert L."/>
            <person name="Andreopoulos W."/>
            <person name="Angelini C."/>
            <person name="Antonin V."/>
            <person name="Barry K.W."/>
            <person name="Bougher N.L."/>
            <person name="Buchanan P."/>
            <person name="Buyck B."/>
            <person name="Bense V."/>
            <person name="Catcheside P."/>
            <person name="Chovatia M."/>
            <person name="Cooper J."/>
            <person name="Damon W."/>
            <person name="Desjardin D."/>
            <person name="Finy P."/>
            <person name="Geml J."/>
            <person name="Haridas S."/>
            <person name="Hughes K."/>
            <person name="Justo A."/>
            <person name="Karasinski D."/>
            <person name="Kautmanova I."/>
            <person name="Kiss B."/>
            <person name="Kocsube S."/>
            <person name="Kotiranta H."/>
            <person name="LaButti K.M."/>
            <person name="Lechner B.E."/>
            <person name="Liimatainen K."/>
            <person name="Lipzen A."/>
            <person name="Lukacs Z."/>
            <person name="Mihaltcheva S."/>
            <person name="Morgado L.N."/>
            <person name="Niskanen T."/>
            <person name="Noordeloos M.E."/>
            <person name="Ohm R.A."/>
            <person name="Ortiz-Santana B."/>
            <person name="Ovrebo C."/>
            <person name="Racz N."/>
            <person name="Riley R."/>
            <person name="Savchenko A."/>
            <person name="Shiryaev A."/>
            <person name="Soop K."/>
            <person name="Spirin V."/>
            <person name="Szebenyi C."/>
            <person name="Tomsovsky M."/>
            <person name="Tulloss R.E."/>
            <person name="Uehling J."/>
            <person name="Grigoriev I.V."/>
            <person name="Vagvolgyi C."/>
            <person name="Papp T."/>
            <person name="Martin F.M."/>
            <person name="Miettinen O."/>
            <person name="Hibbett D.S."/>
            <person name="Nagy L.G."/>
        </authorList>
    </citation>
    <scope>NUCLEOTIDE SEQUENCE [LARGE SCALE GENOMIC DNA]</scope>
    <source>
        <strain evidence="2 3">CBS 309.79</strain>
    </source>
</reference>
<dbReference type="AlphaFoldDB" id="A0A5C3QYM2"/>
<feature type="region of interest" description="Disordered" evidence="1">
    <location>
        <begin position="150"/>
        <end position="180"/>
    </location>
</feature>